<dbReference type="AlphaFoldDB" id="A0A4U8Z5G1"/>
<protein>
    <submittedName>
        <fullName evidence="1">Uncharacterized protein</fullName>
    </submittedName>
</protein>
<sequence length="27" mass="2840">MSVTASHGFRQCVVPPALSHGVAIVEF</sequence>
<dbReference type="KEGG" id="mtun:MTUNDRAET4_3905"/>
<reference evidence="1 2" key="1">
    <citation type="submission" date="2019-03" db="EMBL/GenBank/DDBJ databases">
        <authorList>
            <person name="Kox A.R. M."/>
        </authorList>
    </citation>
    <scope>NUCLEOTIDE SEQUENCE [LARGE SCALE GENOMIC DNA]</scope>
    <source>
        <strain evidence="1">MTUNDRAET4 annotated genome</strain>
    </source>
</reference>
<evidence type="ECO:0000313" key="2">
    <source>
        <dbReference type="Proteomes" id="UP000294360"/>
    </source>
</evidence>
<dbReference type="Proteomes" id="UP000294360">
    <property type="component" value="Chromosome"/>
</dbReference>
<organism evidence="1 2">
    <name type="scientific">Methylocella tundrae</name>
    <dbReference type="NCBI Taxonomy" id="227605"/>
    <lineage>
        <taxon>Bacteria</taxon>
        <taxon>Pseudomonadati</taxon>
        <taxon>Pseudomonadota</taxon>
        <taxon>Alphaproteobacteria</taxon>
        <taxon>Hyphomicrobiales</taxon>
        <taxon>Beijerinckiaceae</taxon>
        <taxon>Methylocella</taxon>
    </lineage>
</organism>
<gene>
    <name evidence="1" type="ORF">MTUNDRAET4_3905</name>
</gene>
<evidence type="ECO:0000313" key="1">
    <source>
        <dbReference type="EMBL" id="VFU10786.1"/>
    </source>
</evidence>
<proteinExistence type="predicted"/>
<name>A0A4U8Z5G1_METTU</name>
<dbReference type="EMBL" id="LR536450">
    <property type="protein sequence ID" value="VFU10786.1"/>
    <property type="molecule type" value="Genomic_DNA"/>
</dbReference>
<accession>A0A4U8Z5G1</accession>